<dbReference type="Pfam" id="PF11954">
    <property type="entry name" value="DUF3471"/>
    <property type="match status" value="1"/>
</dbReference>
<evidence type="ECO:0000256" key="2">
    <source>
        <dbReference type="SAM" id="SignalP"/>
    </source>
</evidence>
<evidence type="ECO:0000313" key="5">
    <source>
        <dbReference type="EMBL" id="MBB5037589.1"/>
    </source>
</evidence>
<dbReference type="Proteomes" id="UP000534294">
    <property type="component" value="Unassembled WGS sequence"/>
</dbReference>
<evidence type="ECO:0000259" key="3">
    <source>
        <dbReference type="Pfam" id="PF00144"/>
    </source>
</evidence>
<dbReference type="Gene3D" id="3.40.710.10">
    <property type="entry name" value="DD-peptidase/beta-lactamase superfamily"/>
    <property type="match status" value="1"/>
</dbReference>
<dbReference type="PANTHER" id="PTHR22935:SF95">
    <property type="entry name" value="BETA-LACTAMASE-LIKE 1-RELATED"/>
    <property type="match status" value="1"/>
</dbReference>
<dbReference type="RefSeq" id="WP_184207628.1">
    <property type="nucleotide sequence ID" value="NZ_JACHIF010000003.1"/>
</dbReference>
<accession>A0A7W7YK51</accession>
<feature type="signal peptide" evidence="2">
    <location>
        <begin position="1"/>
        <end position="16"/>
    </location>
</feature>
<organism evidence="5 6">
    <name type="scientific">Prosthecobacter dejongeii</name>
    <dbReference type="NCBI Taxonomy" id="48465"/>
    <lineage>
        <taxon>Bacteria</taxon>
        <taxon>Pseudomonadati</taxon>
        <taxon>Verrucomicrobiota</taxon>
        <taxon>Verrucomicrobiia</taxon>
        <taxon>Verrucomicrobiales</taxon>
        <taxon>Verrucomicrobiaceae</taxon>
        <taxon>Prosthecobacter</taxon>
    </lineage>
</organism>
<proteinExistence type="inferred from homology"/>
<evidence type="ECO:0000259" key="4">
    <source>
        <dbReference type="Pfam" id="PF11954"/>
    </source>
</evidence>
<evidence type="ECO:0000256" key="1">
    <source>
        <dbReference type="ARBA" id="ARBA00038473"/>
    </source>
</evidence>
<gene>
    <name evidence="5" type="ORF">HNQ64_001838</name>
</gene>
<protein>
    <submittedName>
        <fullName evidence="5">CubicO group peptidase (Beta-lactamase class C family)</fullName>
    </submittedName>
</protein>
<evidence type="ECO:0000313" key="6">
    <source>
        <dbReference type="Proteomes" id="UP000534294"/>
    </source>
</evidence>
<comment type="similarity">
    <text evidence="1">Belongs to the beta-lactamase family.</text>
</comment>
<dbReference type="SUPFAM" id="SSF56601">
    <property type="entry name" value="beta-lactamase/transpeptidase-like"/>
    <property type="match status" value="1"/>
</dbReference>
<dbReference type="EMBL" id="JACHIF010000003">
    <property type="protein sequence ID" value="MBB5037589.1"/>
    <property type="molecule type" value="Genomic_DNA"/>
</dbReference>
<feature type="domain" description="Beta-lactamase-related" evidence="3">
    <location>
        <begin position="30"/>
        <end position="333"/>
    </location>
</feature>
<feature type="chain" id="PRO_5031413937" evidence="2">
    <location>
        <begin position="17"/>
        <end position="536"/>
    </location>
</feature>
<dbReference type="AlphaFoldDB" id="A0A7W7YK51"/>
<name>A0A7W7YK51_9BACT</name>
<dbReference type="Pfam" id="PF00144">
    <property type="entry name" value="Beta-lactamase"/>
    <property type="match status" value="1"/>
</dbReference>
<dbReference type="InterPro" id="IPR012338">
    <property type="entry name" value="Beta-lactam/transpept-like"/>
</dbReference>
<dbReference type="PANTHER" id="PTHR22935">
    <property type="entry name" value="PENICILLIN-BINDING PROTEIN"/>
    <property type="match status" value="1"/>
</dbReference>
<feature type="domain" description="Peptidase S12 Pab87-related C-terminal" evidence="4">
    <location>
        <begin position="352"/>
        <end position="428"/>
    </location>
</feature>
<reference evidence="5 6" key="1">
    <citation type="submission" date="2020-08" db="EMBL/GenBank/DDBJ databases">
        <title>Genomic Encyclopedia of Type Strains, Phase IV (KMG-IV): sequencing the most valuable type-strain genomes for metagenomic binning, comparative biology and taxonomic classification.</title>
        <authorList>
            <person name="Goeker M."/>
        </authorList>
    </citation>
    <scope>NUCLEOTIDE SEQUENCE [LARGE SCALE GENOMIC DNA]</scope>
    <source>
        <strain evidence="5 6">DSM 12251</strain>
    </source>
</reference>
<keyword evidence="6" id="KW-1185">Reference proteome</keyword>
<dbReference type="InterPro" id="IPR001466">
    <property type="entry name" value="Beta-lactam-related"/>
</dbReference>
<dbReference type="InterPro" id="IPR021860">
    <property type="entry name" value="Peptidase_S12_Pab87-rel_C"/>
</dbReference>
<dbReference type="InterPro" id="IPR051478">
    <property type="entry name" value="Beta-lactamase-like_AB/R"/>
</dbReference>
<comment type="caution">
    <text evidence="5">The sequence shown here is derived from an EMBL/GenBank/DDBJ whole genome shotgun (WGS) entry which is preliminary data.</text>
</comment>
<keyword evidence="2" id="KW-0732">Signal</keyword>
<sequence length="536" mass="57616">MKLLKVLSLFSATLMAAERPLAESASEAAKKLKAGGIATAESLNGKVTFAGFAAPAENSKDYHEKALFEIGSITKVFTGLLLAQAVVEGKVTLETPISKLLDPGLKFEDPRIAAITLKQLSTHTSGLPRLPGNHAAGVRDGDPYAGYDEKLMLDFLTHTKLEGEGPYPCSYSNLGVGLLGHLLGKVYGTAWEKAVVSKICQPLGLQDTRMTLTDNLLPLAAPHEEDRPAKSWHFDAVAGAGALRSTTTDLVKFGQAMAKPESTPLAKAFALAMQAHAEVPGGGHIGLGPFISKSDGHLSYNHDGGTGGYRSGLQVIPATNTVRVVLINNTELDGGAVIAGTRVEAPRVMPQEITLDGETLKEYPGVYALSTEARFTILLREGQLWTRLTGQSFLPMFAREKDRFFLKVVNAEIHFTRKEGQITSLTLLQNGREQTAARTEQAVPAIILHKATELKPYVGTYSLLGLKDLTLSLRGNTLYAQLAGQGAVPVFDMGKDRFEYDVVEASLTFNRNDQGDIIGLILLQNGFPVPGARKDK</sequence>